<dbReference type="AlphaFoldDB" id="A0A7X3KQI3"/>
<evidence type="ECO:0000313" key="1">
    <source>
        <dbReference type="EMBL" id="MWJ28544.1"/>
    </source>
</evidence>
<gene>
    <name evidence="1" type="ORF">GPM19_10050</name>
</gene>
<protein>
    <submittedName>
        <fullName evidence="1">Uncharacterized protein</fullName>
    </submittedName>
</protein>
<proteinExistence type="predicted"/>
<sequence length="33" mass="3589">MSAYTRTIPIQVVTAPWMGLLGAAEALQNEEVK</sequence>
<reference evidence="1 2" key="1">
    <citation type="submission" date="2019-12" db="EMBL/GenBank/DDBJ databases">
        <title>Halomonas rutogse sp. nov. isolated from two lakes on Tibetan Plateau.</title>
        <authorList>
            <person name="Gao P."/>
        </authorList>
    </citation>
    <scope>NUCLEOTIDE SEQUENCE [LARGE SCALE GENOMIC DNA]</scope>
    <source>
        <strain evidence="1 2">ZH2S</strain>
    </source>
</reference>
<organism evidence="1 2">
    <name type="scientific">Vreelandella zhuhanensis</name>
    <dbReference type="NCBI Taxonomy" id="2684210"/>
    <lineage>
        <taxon>Bacteria</taxon>
        <taxon>Pseudomonadati</taxon>
        <taxon>Pseudomonadota</taxon>
        <taxon>Gammaproteobacteria</taxon>
        <taxon>Oceanospirillales</taxon>
        <taxon>Halomonadaceae</taxon>
        <taxon>Vreelandella</taxon>
    </lineage>
</organism>
<accession>A0A7X3KQI3</accession>
<dbReference type="Proteomes" id="UP000437638">
    <property type="component" value="Unassembled WGS sequence"/>
</dbReference>
<dbReference type="EMBL" id="WTKP01000006">
    <property type="protein sequence ID" value="MWJ28544.1"/>
    <property type="molecule type" value="Genomic_DNA"/>
</dbReference>
<name>A0A7X3KQI3_9GAMM</name>
<comment type="caution">
    <text evidence="1">The sequence shown here is derived from an EMBL/GenBank/DDBJ whole genome shotgun (WGS) entry which is preliminary data.</text>
</comment>
<keyword evidence="2" id="KW-1185">Reference proteome</keyword>
<evidence type="ECO:0000313" key="2">
    <source>
        <dbReference type="Proteomes" id="UP000437638"/>
    </source>
</evidence>